<dbReference type="PANTHER" id="PTHR46637:SF1">
    <property type="entry name" value="BLL5188 PROTEIN"/>
    <property type="match status" value="1"/>
</dbReference>
<protein>
    <submittedName>
        <fullName evidence="2">Transposase</fullName>
    </submittedName>
</protein>
<evidence type="ECO:0000313" key="3">
    <source>
        <dbReference type="Proteomes" id="UP000317378"/>
    </source>
</evidence>
<dbReference type="InterPro" id="IPR025161">
    <property type="entry name" value="IS402-like_dom"/>
</dbReference>
<name>A0A505DKD3_9ACTN</name>
<dbReference type="OrthoDB" id="4546548at2"/>
<dbReference type="Proteomes" id="UP000317378">
    <property type="component" value="Unassembled WGS sequence"/>
</dbReference>
<dbReference type="PANTHER" id="PTHR46637">
    <property type="entry name" value="TIS1421-TRANSPOSASE PROTEIN A"/>
    <property type="match status" value="1"/>
</dbReference>
<keyword evidence="3" id="KW-1185">Reference proteome</keyword>
<evidence type="ECO:0000313" key="2">
    <source>
        <dbReference type="EMBL" id="TPQ18381.1"/>
    </source>
</evidence>
<dbReference type="Pfam" id="PF13340">
    <property type="entry name" value="DUF4096"/>
    <property type="match status" value="1"/>
</dbReference>
<feature type="domain" description="Insertion element IS402-like" evidence="1">
    <location>
        <begin position="6"/>
        <end position="56"/>
    </location>
</feature>
<gene>
    <name evidence="2" type="ORF">FGD71_031740</name>
</gene>
<proteinExistence type="predicted"/>
<dbReference type="InterPro" id="IPR052909">
    <property type="entry name" value="Transposase_6_like"/>
</dbReference>
<organism evidence="2 3">
    <name type="scientific">Streptomyces sporangiiformans</name>
    <dbReference type="NCBI Taxonomy" id="2315329"/>
    <lineage>
        <taxon>Bacteria</taxon>
        <taxon>Bacillati</taxon>
        <taxon>Actinomycetota</taxon>
        <taxon>Actinomycetes</taxon>
        <taxon>Kitasatosporales</taxon>
        <taxon>Streptomycetaceae</taxon>
        <taxon>Streptomyces</taxon>
    </lineage>
</organism>
<evidence type="ECO:0000259" key="1">
    <source>
        <dbReference type="Pfam" id="PF13340"/>
    </source>
</evidence>
<comment type="caution">
    <text evidence="2">The sequence shown here is derived from an EMBL/GenBank/DDBJ whole genome shotgun (WGS) entry which is preliminary data.</text>
</comment>
<dbReference type="AlphaFoldDB" id="A0A505DKD3"/>
<reference evidence="2 3" key="1">
    <citation type="submission" date="2019-06" db="EMBL/GenBank/DDBJ databases">
        <title>Streptomyces sporangiiformans sp. nov., a novel actinomycete isolated from soil in Mount Song.</title>
        <authorList>
            <person name="Han L."/>
        </authorList>
    </citation>
    <scope>NUCLEOTIDE SEQUENCE [LARGE SCALE GENOMIC DNA]</scope>
    <source>
        <strain evidence="2 3">NEAU-SSA 1</strain>
    </source>
</reference>
<sequence>MTRVQLTNEEWEFIGSHLPIGEYGPYPERLRQQFEGVIWRFKTGGQWREIPQEFGP</sequence>
<dbReference type="EMBL" id="VCHX02000177">
    <property type="protein sequence ID" value="TPQ18381.1"/>
    <property type="molecule type" value="Genomic_DNA"/>
</dbReference>
<accession>A0A505DKD3</accession>